<dbReference type="InterPro" id="IPR036390">
    <property type="entry name" value="WH_DNA-bd_sf"/>
</dbReference>
<sequence length="145" mass="16888">MEKQKCSYQLAMLIKEVYLMSMSSMEEQISKFGITPQQLITIKLIAHNNGMQHSDLCREMNLSKGTVSGIIKRLMEKGMVEKKPIDSDKRNNIIVFTDKGREFAYSIRHEMNDTFKNIFKTSSEDDIQRYIDTLKEMIYKMKGST</sequence>
<dbReference type="EMBL" id="FOOE01000004">
    <property type="protein sequence ID" value="SFF62205.1"/>
    <property type="molecule type" value="Genomic_DNA"/>
</dbReference>
<keyword evidence="2 4" id="KW-0238">DNA-binding</keyword>
<dbReference type="PROSITE" id="PS50995">
    <property type="entry name" value="HTH_MARR_2"/>
    <property type="match status" value="1"/>
</dbReference>
<evidence type="ECO:0000256" key="1">
    <source>
        <dbReference type="ARBA" id="ARBA00023015"/>
    </source>
</evidence>
<dbReference type="Pfam" id="PF12802">
    <property type="entry name" value="MarR_2"/>
    <property type="match status" value="1"/>
</dbReference>
<dbReference type="GO" id="GO:0003677">
    <property type="term" value="F:DNA binding"/>
    <property type="evidence" value="ECO:0007669"/>
    <property type="project" value="UniProtKB-KW"/>
</dbReference>
<dbReference type="GO" id="GO:0003700">
    <property type="term" value="F:DNA-binding transcription factor activity"/>
    <property type="evidence" value="ECO:0007669"/>
    <property type="project" value="InterPro"/>
</dbReference>
<accession>A0A1I2K4T7</accession>
<reference evidence="4 5" key="1">
    <citation type="submission" date="2016-10" db="EMBL/GenBank/DDBJ databases">
        <authorList>
            <person name="de Groot N.N."/>
        </authorList>
    </citation>
    <scope>NUCLEOTIDE SEQUENCE [LARGE SCALE GENOMIC DNA]</scope>
    <source>
        <strain evidence="4 5">NLAE-zl-G419</strain>
    </source>
</reference>
<dbReference type="PRINTS" id="PR00598">
    <property type="entry name" value="HTHMARR"/>
</dbReference>
<dbReference type="InterPro" id="IPR000835">
    <property type="entry name" value="HTH_MarR-typ"/>
</dbReference>
<evidence type="ECO:0000256" key="3">
    <source>
        <dbReference type="ARBA" id="ARBA00023163"/>
    </source>
</evidence>
<evidence type="ECO:0000313" key="4">
    <source>
        <dbReference type="EMBL" id="SFF62205.1"/>
    </source>
</evidence>
<dbReference type="Proteomes" id="UP000182135">
    <property type="component" value="Unassembled WGS sequence"/>
</dbReference>
<dbReference type="SUPFAM" id="SSF46785">
    <property type="entry name" value="Winged helix' DNA-binding domain"/>
    <property type="match status" value="1"/>
</dbReference>
<dbReference type="RefSeq" id="WP_051196132.1">
    <property type="nucleotide sequence ID" value="NZ_BAAACD010000045.1"/>
</dbReference>
<dbReference type="SMART" id="SM00347">
    <property type="entry name" value="HTH_MARR"/>
    <property type="match status" value="1"/>
</dbReference>
<proteinExistence type="predicted"/>
<dbReference type="InterPro" id="IPR036388">
    <property type="entry name" value="WH-like_DNA-bd_sf"/>
</dbReference>
<keyword evidence="3" id="KW-0804">Transcription</keyword>
<dbReference type="AlphaFoldDB" id="A0A1I2K4T7"/>
<dbReference type="STRING" id="1529.SAMN04487885_104155"/>
<dbReference type="PANTHER" id="PTHR42756:SF1">
    <property type="entry name" value="TRANSCRIPTIONAL REPRESSOR OF EMRAB OPERON"/>
    <property type="match status" value="1"/>
</dbReference>
<dbReference type="Gene3D" id="1.10.10.10">
    <property type="entry name" value="Winged helix-like DNA-binding domain superfamily/Winged helix DNA-binding domain"/>
    <property type="match status" value="1"/>
</dbReference>
<keyword evidence="5" id="KW-1185">Reference proteome</keyword>
<protein>
    <submittedName>
        <fullName evidence="4">DNA-binding transcriptional regulator, MarR family</fullName>
    </submittedName>
</protein>
<evidence type="ECO:0000256" key="2">
    <source>
        <dbReference type="ARBA" id="ARBA00023125"/>
    </source>
</evidence>
<dbReference type="eggNOG" id="COG1846">
    <property type="taxonomic scope" value="Bacteria"/>
</dbReference>
<name>A0A1I2K4T7_9CLOT</name>
<evidence type="ECO:0000313" key="5">
    <source>
        <dbReference type="Proteomes" id="UP000182135"/>
    </source>
</evidence>
<organism evidence="4 5">
    <name type="scientific">Clostridium cadaveris</name>
    <dbReference type="NCBI Taxonomy" id="1529"/>
    <lineage>
        <taxon>Bacteria</taxon>
        <taxon>Bacillati</taxon>
        <taxon>Bacillota</taxon>
        <taxon>Clostridia</taxon>
        <taxon>Eubacteriales</taxon>
        <taxon>Clostridiaceae</taxon>
        <taxon>Clostridium</taxon>
    </lineage>
</organism>
<gene>
    <name evidence="4" type="ORF">SAMN04487885_104155</name>
</gene>
<keyword evidence="1" id="KW-0805">Transcription regulation</keyword>
<dbReference type="OrthoDB" id="49580at2"/>
<dbReference type="PANTHER" id="PTHR42756">
    <property type="entry name" value="TRANSCRIPTIONAL REGULATOR, MARR"/>
    <property type="match status" value="1"/>
</dbReference>